<sequence>MLYPLPKKIQLLSSQAKWSLNATECVLALVGLDALHSLDEWGESELYLNVRQIINKAKSLEISIIHINQNDVIQGMMLLGEQLSQKKQLIVAGSVSAQTKQLLEYLTSVTEQICIVNDAIYLNSQDEHVQWINSISQQKWHHMNSYSLMRLWSLSAPKDFILSAKGILFAVAEHLDLEPLEIDPTIDLRLLGLDSVAMVELVSLWHVNGAKITYDLFDKNCSIKQLMQCLASEMN</sequence>
<evidence type="ECO:0000259" key="1">
    <source>
        <dbReference type="PROSITE" id="PS50075"/>
    </source>
</evidence>
<gene>
    <name evidence="2" type="ORF">AOY20_10240</name>
</gene>
<dbReference type="EMBL" id="CP012808">
    <property type="protein sequence ID" value="ALH95878.1"/>
    <property type="molecule type" value="Genomic_DNA"/>
</dbReference>
<dbReference type="SUPFAM" id="SSF47336">
    <property type="entry name" value="ACP-like"/>
    <property type="match status" value="1"/>
</dbReference>
<evidence type="ECO:0000313" key="3">
    <source>
        <dbReference type="Proteomes" id="UP000064939"/>
    </source>
</evidence>
<name>A0A0N9W444_9GAMM</name>
<dbReference type="AlphaFoldDB" id="A0A0N9W444"/>
<proteinExistence type="predicted"/>
<dbReference type="Proteomes" id="UP000064939">
    <property type="component" value="Chromosome"/>
</dbReference>
<evidence type="ECO:0000313" key="2">
    <source>
        <dbReference type="EMBL" id="ALH95878.1"/>
    </source>
</evidence>
<keyword evidence="3" id="KW-1185">Reference proteome</keyword>
<dbReference type="OrthoDB" id="6702279at2"/>
<dbReference type="Gene3D" id="1.10.1200.10">
    <property type="entry name" value="ACP-like"/>
    <property type="match status" value="1"/>
</dbReference>
<dbReference type="Pfam" id="PF00550">
    <property type="entry name" value="PP-binding"/>
    <property type="match status" value="1"/>
</dbReference>
<feature type="domain" description="Carrier" evidence="1">
    <location>
        <begin position="161"/>
        <end position="234"/>
    </location>
</feature>
<accession>A0A0N9W444</accession>
<dbReference type="InterPro" id="IPR009081">
    <property type="entry name" value="PP-bd_ACP"/>
</dbReference>
<dbReference type="PROSITE" id="PS50075">
    <property type="entry name" value="CARRIER"/>
    <property type="match status" value="1"/>
</dbReference>
<organism evidence="2 3">
    <name type="scientific">Acinetobacter equi</name>
    <dbReference type="NCBI Taxonomy" id="1324350"/>
    <lineage>
        <taxon>Bacteria</taxon>
        <taxon>Pseudomonadati</taxon>
        <taxon>Pseudomonadota</taxon>
        <taxon>Gammaproteobacteria</taxon>
        <taxon>Moraxellales</taxon>
        <taxon>Moraxellaceae</taxon>
        <taxon>Acinetobacter</taxon>
    </lineage>
</organism>
<dbReference type="InterPro" id="IPR036736">
    <property type="entry name" value="ACP-like_sf"/>
</dbReference>
<dbReference type="RefSeq" id="WP_054581766.1">
    <property type="nucleotide sequence ID" value="NZ_CP012808.1"/>
</dbReference>
<reference evidence="2 3" key="1">
    <citation type="journal article" date="2015" name="Int. J. Syst. Evol. Microbiol.">
        <title>Acinetobacter equi sp. nov. isolated from horse faeces.</title>
        <authorList>
            <person name="Poppel M.T."/>
            <person name="Skiebe E."/>
            <person name="Laue M."/>
            <person name="Bergmann H."/>
            <person name="Ebersberger I."/>
            <person name="Garn T."/>
            <person name="Fruth A."/>
            <person name="Baumgardt S."/>
            <person name="Busse H.J."/>
            <person name="Wilharm G."/>
        </authorList>
    </citation>
    <scope>NUCLEOTIDE SEQUENCE [LARGE SCALE GENOMIC DNA]</scope>
    <source>
        <strain evidence="2 3">114</strain>
    </source>
</reference>
<protein>
    <submittedName>
        <fullName evidence="2">Isochorismatase</fullName>
    </submittedName>
</protein>
<dbReference type="STRING" id="1324350.AOY20_10240"/>
<dbReference type="KEGG" id="aei:AOY20_10240"/>